<evidence type="ECO:0000256" key="1">
    <source>
        <dbReference type="SAM" id="MobiDB-lite"/>
    </source>
</evidence>
<accession>A0AAV6ZNC1</accession>
<feature type="domain" description="MyTH4" evidence="2">
    <location>
        <begin position="116"/>
        <end position="267"/>
    </location>
</feature>
<dbReference type="AlphaFoldDB" id="A0AAV6ZNC1"/>
<dbReference type="InterPro" id="IPR000857">
    <property type="entry name" value="MyTH4_dom"/>
</dbReference>
<feature type="region of interest" description="Disordered" evidence="1">
    <location>
        <begin position="449"/>
        <end position="469"/>
    </location>
</feature>
<dbReference type="InterPro" id="IPR051567">
    <property type="entry name" value="Unconventional_Myosin_ATPase"/>
</dbReference>
<protein>
    <recommendedName>
        <fullName evidence="2">MyTH4 domain-containing protein</fullName>
    </recommendedName>
</protein>
<dbReference type="PANTHER" id="PTHR22692">
    <property type="entry name" value="MYOSIN VII, XV"/>
    <property type="match status" value="1"/>
</dbReference>
<evidence type="ECO:0000259" key="2">
    <source>
        <dbReference type="PROSITE" id="PS51016"/>
    </source>
</evidence>
<dbReference type="EMBL" id="WNYA01000131">
    <property type="protein sequence ID" value="KAG8549835.1"/>
    <property type="molecule type" value="Genomic_DNA"/>
</dbReference>
<organism evidence="3 4">
    <name type="scientific">Engystomops pustulosus</name>
    <name type="common">Tungara frog</name>
    <name type="synonym">Physalaemus pustulosus</name>
    <dbReference type="NCBI Taxonomy" id="76066"/>
    <lineage>
        <taxon>Eukaryota</taxon>
        <taxon>Metazoa</taxon>
        <taxon>Chordata</taxon>
        <taxon>Craniata</taxon>
        <taxon>Vertebrata</taxon>
        <taxon>Euteleostomi</taxon>
        <taxon>Amphibia</taxon>
        <taxon>Batrachia</taxon>
        <taxon>Anura</taxon>
        <taxon>Neobatrachia</taxon>
        <taxon>Hyloidea</taxon>
        <taxon>Leptodactylidae</taxon>
        <taxon>Leiuperinae</taxon>
        <taxon>Engystomops</taxon>
    </lineage>
</organism>
<dbReference type="Pfam" id="PF00784">
    <property type="entry name" value="MyTH4"/>
    <property type="match status" value="1"/>
</dbReference>
<feature type="region of interest" description="Disordered" evidence="1">
    <location>
        <begin position="513"/>
        <end position="559"/>
    </location>
</feature>
<feature type="compositionally biased region" description="Polar residues" evidence="1">
    <location>
        <begin position="530"/>
        <end position="541"/>
    </location>
</feature>
<feature type="region of interest" description="Disordered" evidence="1">
    <location>
        <begin position="394"/>
        <end position="418"/>
    </location>
</feature>
<dbReference type="Gene3D" id="3.10.20.90">
    <property type="entry name" value="Phosphatidylinositol 3-kinase Catalytic Subunit, Chain A, domain 1"/>
    <property type="match status" value="1"/>
</dbReference>
<dbReference type="InterPro" id="IPR038185">
    <property type="entry name" value="MyTH4_dom_sf"/>
</dbReference>
<feature type="compositionally biased region" description="Low complexity" evidence="1">
    <location>
        <begin position="513"/>
        <end position="525"/>
    </location>
</feature>
<name>A0AAV6ZNC1_ENGPU</name>
<proteinExistence type="predicted"/>
<dbReference type="PANTHER" id="PTHR22692:SF21">
    <property type="entry name" value="MYOSIN XVA"/>
    <property type="match status" value="1"/>
</dbReference>
<sequence>MKRVRFAPQLEITEHHVGQFKMKAEARRLAEEEKRKAEQELTKREVFNVTHLEIPAELAGLLRTSSAQKNKMLEYVTPTHVPRVQAFTQLTLPLDINNYPMFKYVRVFFREPLFGMLAMTLGSSLLPVEDDLRPQAITSFKLVLRFMGDPFLNGAQEILFGNYIIQKGLSNTGLRDEILVQIANQVWRNTNPNNEERGWYLLASCLSSFAPSPNLDKYLLKYVSDYAYDGYKPICQHKLILAIQKAQQGSETSRTFPPCLMEWTASRERANMALDIHCFDGAKMLCPIHSWTDGEELAGDVLRHRGVMEGWRGWSVCLKDGGQWSELAGHDYVLDLISNVELPREFPKQKSYFITSESAKENIERRSTVFENKPEMDENVPPPPMMKAPSLPPQAVPGSEGYYSHADSDTFSEPPTQKGMDHYLDSLFDPVLSYGNGDLEKLTAMSQKMKGGGGVGGSDGNEVPGESNLPGEAPHHTEQSMYAQQQAYINQQAMLLAQQMTMQAMALQQQMVSGSPVGPSISSSPKHSIRTPSSRANSYRVTPTVAPMPRTGTPSQVML</sequence>
<feature type="compositionally biased region" description="Gly residues" evidence="1">
    <location>
        <begin position="450"/>
        <end position="459"/>
    </location>
</feature>
<keyword evidence="4" id="KW-1185">Reference proteome</keyword>
<evidence type="ECO:0000313" key="4">
    <source>
        <dbReference type="Proteomes" id="UP000824782"/>
    </source>
</evidence>
<dbReference type="GO" id="GO:0005856">
    <property type="term" value="C:cytoskeleton"/>
    <property type="evidence" value="ECO:0007669"/>
    <property type="project" value="InterPro"/>
</dbReference>
<dbReference type="SMART" id="SM00139">
    <property type="entry name" value="MyTH4"/>
    <property type="match status" value="1"/>
</dbReference>
<dbReference type="Proteomes" id="UP000824782">
    <property type="component" value="Unassembled WGS sequence"/>
</dbReference>
<evidence type="ECO:0000313" key="3">
    <source>
        <dbReference type="EMBL" id="KAG8549835.1"/>
    </source>
</evidence>
<gene>
    <name evidence="3" type="ORF">GDO81_019630</name>
</gene>
<comment type="caution">
    <text evidence="3">The sequence shown here is derived from an EMBL/GenBank/DDBJ whole genome shotgun (WGS) entry which is preliminary data.</text>
</comment>
<dbReference type="PROSITE" id="PS51016">
    <property type="entry name" value="MYTH4"/>
    <property type="match status" value="1"/>
</dbReference>
<reference evidence="3" key="1">
    <citation type="thesis" date="2020" institute="ProQuest LLC" country="789 East Eisenhower Parkway, Ann Arbor, MI, USA">
        <title>Comparative Genomics and Chromosome Evolution.</title>
        <authorList>
            <person name="Mudd A.B."/>
        </authorList>
    </citation>
    <scope>NUCLEOTIDE SEQUENCE</scope>
    <source>
        <strain evidence="3">237g6f4</strain>
        <tissue evidence="3">Blood</tissue>
    </source>
</reference>
<dbReference type="Gene3D" id="1.25.40.530">
    <property type="entry name" value="MyTH4 domain"/>
    <property type="match status" value="1"/>
</dbReference>